<dbReference type="PROSITE" id="PS00671">
    <property type="entry name" value="D_2_HYDROXYACID_DH_3"/>
    <property type="match status" value="1"/>
</dbReference>
<protein>
    <submittedName>
        <fullName evidence="7">Hydroxyacid dehydrogenase</fullName>
    </submittedName>
</protein>
<evidence type="ECO:0000256" key="3">
    <source>
        <dbReference type="ARBA" id="ARBA00023027"/>
    </source>
</evidence>
<dbReference type="Gene3D" id="3.40.50.720">
    <property type="entry name" value="NAD(P)-binding Rossmann-like Domain"/>
    <property type="match status" value="2"/>
</dbReference>
<name>A0A3B0BSF9_9BACL</name>
<dbReference type="PANTHER" id="PTHR10996:SF178">
    <property type="entry name" value="2-HYDROXYACID DEHYDROGENASE YGL185C-RELATED"/>
    <property type="match status" value="1"/>
</dbReference>
<keyword evidence="8" id="KW-1185">Reference proteome</keyword>
<comment type="similarity">
    <text evidence="1 4">Belongs to the D-isomer specific 2-hydroxyacid dehydrogenase family.</text>
</comment>
<dbReference type="EMBL" id="RBAH01000022">
    <property type="protein sequence ID" value="RKN75832.1"/>
    <property type="molecule type" value="Genomic_DNA"/>
</dbReference>
<dbReference type="GO" id="GO:0051287">
    <property type="term" value="F:NAD binding"/>
    <property type="evidence" value="ECO:0007669"/>
    <property type="project" value="InterPro"/>
</dbReference>
<reference evidence="7 8" key="1">
    <citation type="journal article" date="2007" name="Int. J. Syst. Evol. Microbiol.">
        <title>Paenibacillus ginsengarvi sp. nov., isolated from soil from ginseng cultivation.</title>
        <authorList>
            <person name="Yoon M.H."/>
            <person name="Ten L.N."/>
            <person name="Im W.T."/>
        </authorList>
    </citation>
    <scope>NUCLEOTIDE SEQUENCE [LARGE SCALE GENOMIC DNA]</scope>
    <source>
        <strain evidence="7 8">KCTC 13059</strain>
    </source>
</reference>
<keyword evidence="3" id="KW-0520">NAD</keyword>
<evidence type="ECO:0000313" key="8">
    <source>
        <dbReference type="Proteomes" id="UP000282311"/>
    </source>
</evidence>
<dbReference type="GO" id="GO:0047545">
    <property type="term" value="F:(S)-2-hydroxyglutarate dehydrogenase activity"/>
    <property type="evidence" value="ECO:0007669"/>
    <property type="project" value="UniProtKB-ARBA"/>
</dbReference>
<evidence type="ECO:0000256" key="2">
    <source>
        <dbReference type="ARBA" id="ARBA00023002"/>
    </source>
</evidence>
<dbReference type="GO" id="GO:0005829">
    <property type="term" value="C:cytosol"/>
    <property type="evidence" value="ECO:0007669"/>
    <property type="project" value="TreeGrafter"/>
</dbReference>
<dbReference type="SUPFAM" id="SSF52283">
    <property type="entry name" value="Formate/glycerate dehydrogenase catalytic domain-like"/>
    <property type="match status" value="1"/>
</dbReference>
<accession>A0A3B0BSF9</accession>
<dbReference type="SUPFAM" id="SSF51735">
    <property type="entry name" value="NAD(P)-binding Rossmann-fold domains"/>
    <property type="match status" value="1"/>
</dbReference>
<dbReference type="Pfam" id="PF00389">
    <property type="entry name" value="2-Hacid_dh"/>
    <property type="match status" value="1"/>
</dbReference>
<dbReference type="GO" id="GO:0006564">
    <property type="term" value="P:L-serine biosynthetic process"/>
    <property type="evidence" value="ECO:0007669"/>
    <property type="project" value="UniProtKB-ARBA"/>
</dbReference>
<dbReference type="CDD" id="cd12167">
    <property type="entry name" value="2-Hacid_dh_8"/>
    <property type="match status" value="1"/>
</dbReference>
<dbReference type="RefSeq" id="WP_120750062.1">
    <property type="nucleotide sequence ID" value="NZ_RBAH01000022.1"/>
</dbReference>
<dbReference type="GO" id="GO:0004617">
    <property type="term" value="F:phosphoglycerate dehydrogenase activity"/>
    <property type="evidence" value="ECO:0007669"/>
    <property type="project" value="UniProtKB-ARBA"/>
</dbReference>
<dbReference type="InterPro" id="IPR036291">
    <property type="entry name" value="NAD(P)-bd_dom_sf"/>
</dbReference>
<organism evidence="7 8">
    <name type="scientific">Paenibacillus ginsengarvi</name>
    <dbReference type="NCBI Taxonomy" id="400777"/>
    <lineage>
        <taxon>Bacteria</taxon>
        <taxon>Bacillati</taxon>
        <taxon>Bacillota</taxon>
        <taxon>Bacilli</taxon>
        <taxon>Bacillales</taxon>
        <taxon>Paenibacillaceae</taxon>
        <taxon>Paenibacillus</taxon>
    </lineage>
</organism>
<evidence type="ECO:0000313" key="7">
    <source>
        <dbReference type="EMBL" id="RKN75832.1"/>
    </source>
</evidence>
<evidence type="ECO:0000259" key="5">
    <source>
        <dbReference type="Pfam" id="PF00389"/>
    </source>
</evidence>
<evidence type="ECO:0000256" key="1">
    <source>
        <dbReference type="ARBA" id="ARBA00005854"/>
    </source>
</evidence>
<dbReference type="InterPro" id="IPR006140">
    <property type="entry name" value="D-isomer_DH_NAD-bd"/>
</dbReference>
<dbReference type="Proteomes" id="UP000282311">
    <property type="component" value="Unassembled WGS sequence"/>
</dbReference>
<dbReference type="AlphaFoldDB" id="A0A3B0BSF9"/>
<dbReference type="InterPro" id="IPR050223">
    <property type="entry name" value="D-isomer_2-hydroxyacid_DH"/>
</dbReference>
<gene>
    <name evidence="7" type="ORF">D7M11_25335</name>
</gene>
<dbReference type="Pfam" id="PF02826">
    <property type="entry name" value="2-Hacid_dh_C"/>
    <property type="match status" value="1"/>
</dbReference>
<evidence type="ECO:0000259" key="6">
    <source>
        <dbReference type="Pfam" id="PF02826"/>
    </source>
</evidence>
<keyword evidence="2 4" id="KW-0560">Oxidoreductase</keyword>
<dbReference type="InterPro" id="IPR006139">
    <property type="entry name" value="D-isomer_2_OHA_DH_cat_dom"/>
</dbReference>
<proteinExistence type="inferred from homology"/>
<dbReference type="FunFam" id="3.40.50.720:FF:000041">
    <property type="entry name" value="D-3-phosphoglycerate dehydrogenase"/>
    <property type="match status" value="1"/>
</dbReference>
<dbReference type="GO" id="GO:0016618">
    <property type="term" value="F:hydroxypyruvate reductase [NAD(P)H] activity"/>
    <property type="evidence" value="ECO:0007669"/>
    <property type="project" value="TreeGrafter"/>
</dbReference>
<dbReference type="PANTHER" id="PTHR10996">
    <property type="entry name" value="2-HYDROXYACID DEHYDROGENASE-RELATED"/>
    <property type="match status" value="1"/>
</dbReference>
<feature type="domain" description="D-isomer specific 2-hydroxyacid dehydrogenase catalytic" evidence="5">
    <location>
        <begin position="40"/>
        <end position="322"/>
    </location>
</feature>
<dbReference type="OrthoDB" id="9805416at2"/>
<sequence length="331" mass="35650">MRLNIAVLPQPGTQHRIFGEPQWRQLEVLGRVAANERAGKPEPEAVRQLLKGADIAITSWGCLPFTEELLSAAPNLQAILHAAGTVKGIVTPAVWERGIRVSSANGPLGIGVAETALGLTIASLKNMWSLVSSTRAGGWYAGRENVRELYEVTVGVIGAGQAGRHYIRLLRQFGVNIIVYDPVLSAEQAAELGACKTELDTLLAESDVVSIHAPLLPATYRMINRDRLMAMKDDAILINTARGAIVDELALVEELRKGRLFACLDVTDPEPPAEDHPLRSLPNCVLTPHIAGAVGNGVKRLGQFAIDELKRLVAGQPLEGEVRQEQLATLA</sequence>
<evidence type="ECO:0000256" key="4">
    <source>
        <dbReference type="RuleBase" id="RU003719"/>
    </source>
</evidence>
<dbReference type="GO" id="GO:0030267">
    <property type="term" value="F:glyoxylate reductase (NADPH) activity"/>
    <property type="evidence" value="ECO:0007669"/>
    <property type="project" value="TreeGrafter"/>
</dbReference>
<feature type="domain" description="D-isomer specific 2-hydroxyacid dehydrogenase NAD-binding" evidence="6">
    <location>
        <begin position="118"/>
        <end position="291"/>
    </location>
</feature>
<dbReference type="InterPro" id="IPR029753">
    <property type="entry name" value="D-isomer_DH_CS"/>
</dbReference>
<comment type="caution">
    <text evidence="7">The sequence shown here is derived from an EMBL/GenBank/DDBJ whole genome shotgun (WGS) entry which is preliminary data.</text>
</comment>
<dbReference type="PROSITE" id="PS00670">
    <property type="entry name" value="D_2_HYDROXYACID_DH_2"/>
    <property type="match status" value="1"/>
</dbReference>